<keyword evidence="6" id="KW-1185">Reference proteome</keyword>
<dbReference type="PANTHER" id="PTHR21666:SF289">
    <property type="entry name" value="L-ALA--D-GLU ENDOPEPTIDASE"/>
    <property type="match status" value="1"/>
</dbReference>
<evidence type="ECO:0000259" key="4">
    <source>
        <dbReference type="Pfam" id="PF01551"/>
    </source>
</evidence>
<evidence type="ECO:0000256" key="2">
    <source>
        <dbReference type="SAM" id="MobiDB-lite"/>
    </source>
</evidence>
<dbReference type="InterPro" id="IPR016047">
    <property type="entry name" value="M23ase_b-sheet_dom"/>
</dbReference>
<evidence type="ECO:0000256" key="3">
    <source>
        <dbReference type="SAM" id="Phobius"/>
    </source>
</evidence>
<comment type="caution">
    <text evidence="5">The sequence shown here is derived from an EMBL/GenBank/DDBJ whole genome shotgun (WGS) entry which is preliminary data.</text>
</comment>
<dbReference type="OrthoDB" id="507840at2"/>
<dbReference type="Pfam" id="PF01551">
    <property type="entry name" value="Peptidase_M23"/>
    <property type="match status" value="1"/>
</dbReference>
<keyword evidence="3" id="KW-0812">Transmembrane</keyword>
<feature type="transmembrane region" description="Helical" evidence="3">
    <location>
        <begin position="26"/>
        <end position="48"/>
    </location>
</feature>
<dbReference type="RefSeq" id="WP_106309196.1">
    <property type="nucleotide sequence ID" value="NZ_PVWO01000328.1"/>
</dbReference>
<keyword evidence="3" id="KW-1133">Transmembrane helix</keyword>
<keyword evidence="1" id="KW-0732">Signal</keyword>
<name>A0A2T1G540_9CYAN</name>
<dbReference type="AlphaFoldDB" id="A0A2T1G540"/>
<reference evidence="5 6" key="1">
    <citation type="submission" date="2018-03" db="EMBL/GenBank/DDBJ databases">
        <title>The ancient ancestry and fast evolution of plastids.</title>
        <authorList>
            <person name="Moore K.R."/>
            <person name="Magnabosco C."/>
            <person name="Momper L."/>
            <person name="Gold D.A."/>
            <person name="Bosak T."/>
            <person name="Fournier G.P."/>
        </authorList>
    </citation>
    <scope>NUCLEOTIDE SEQUENCE [LARGE SCALE GENOMIC DNA]</scope>
    <source>
        <strain evidence="5 6">CCALA 037</strain>
    </source>
</reference>
<proteinExistence type="predicted"/>
<feature type="region of interest" description="Disordered" evidence="2">
    <location>
        <begin position="165"/>
        <end position="188"/>
    </location>
</feature>
<dbReference type="PANTHER" id="PTHR21666">
    <property type="entry name" value="PEPTIDASE-RELATED"/>
    <property type="match status" value="1"/>
</dbReference>
<feature type="domain" description="M23ase beta-sheet core" evidence="4">
    <location>
        <begin position="384"/>
        <end position="473"/>
    </location>
</feature>
<keyword evidence="3" id="KW-0472">Membrane</keyword>
<evidence type="ECO:0000313" key="6">
    <source>
        <dbReference type="Proteomes" id="UP000238937"/>
    </source>
</evidence>
<dbReference type="Gene3D" id="2.70.70.10">
    <property type="entry name" value="Glucose Permease (Domain IIA)"/>
    <property type="match status" value="1"/>
</dbReference>
<evidence type="ECO:0000313" key="5">
    <source>
        <dbReference type="EMBL" id="PSB52369.1"/>
    </source>
</evidence>
<evidence type="ECO:0000256" key="1">
    <source>
        <dbReference type="ARBA" id="ARBA00022729"/>
    </source>
</evidence>
<dbReference type="CDD" id="cd12797">
    <property type="entry name" value="M23_peptidase"/>
    <property type="match status" value="1"/>
</dbReference>
<feature type="compositionally biased region" description="Polar residues" evidence="2">
    <location>
        <begin position="176"/>
        <end position="188"/>
    </location>
</feature>
<dbReference type="GO" id="GO:0004222">
    <property type="term" value="F:metalloendopeptidase activity"/>
    <property type="evidence" value="ECO:0007669"/>
    <property type="project" value="TreeGrafter"/>
</dbReference>
<dbReference type="InterPro" id="IPR050570">
    <property type="entry name" value="Cell_wall_metabolism_enzyme"/>
</dbReference>
<dbReference type="Proteomes" id="UP000238937">
    <property type="component" value="Unassembled WGS sequence"/>
</dbReference>
<dbReference type="EMBL" id="PVWO01000328">
    <property type="protein sequence ID" value="PSB52369.1"/>
    <property type="molecule type" value="Genomic_DNA"/>
</dbReference>
<sequence length="510" mass="53796">MTSKAEKISHHSRKQPRLSIFFRNPLLLKIVAWLGSLSFIGSTGIVWADLKPISTSQTEAQALIQASASIAKKTTKSAEREIFGPDLPTAPKPSVDPISPAQLPNREVPLAVTPGSAAISPTGTIVRPKHTDLLTADNYTVGVNGSALAQSGTIASIDIPVPAPLSDKIPNRNSERVTSTSSQIQPRLQPSQLPISRSVPIVNNQSPASLPQSAPGYRTVPEVTALPTLKPTSVSIQRTNSYTQNPRAIAAELNSTVVKPMTPPVASRSNADLKSATPTASVPIRVEASSIKALDISVSTPRTQRIEVQPVAQLPKLTGTKVVPVVPAIPSVRPAGSIAQSATETFTENQSNLAGGEFIYPLASPAPTTSGFGWRTHPITGSRRFHSGVDIGAPMGAPVVASGSGTIVSAGWLGGYGKTVVIQHNGIQQTLYGHLSEIFVQPGQRIEQGTVIGRVGSTGNSTGPHLHFEARVSTTDGWVAVDPGEDIKYALDNLRRSMPFAQSEFERGVN</sequence>
<protein>
    <recommendedName>
        <fullName evidence="4">M23ase beta-sheet core domain-containing protein</fullName>
    </recommendedName>
</protein>
<dbReference type="SUPFAM" id="SSF51261">
    <property type="entry name" value="Duplicated hybrid motif"/>
    <property type="match status" value="1"/>
</dbReference>
<organism evidence="5 6">
    <name type="scientific">Chamaesiphon polymorphus CCALA 037</name>
    <dbReference type="NCBI Taxonomy" id="2107692"/>
    <lineage>
        <taxon>Bacteria</taxon>
        <taxon>Bacillati</taxon>
        <taxon>Cyanobacteriota</taxon>
        <taxon>Cyanophyceae</taxon>
        <taxon>Gomontiellales</taxon>
        <taxon>Chamaesiphonaceae</taxon>
        <taxon>Chamaesiphon</taxon>
    </lineage>
</organism>
<accession>A0A2T1G540</accession>
<gene>
    <name evidence="5" type="ORF">C7B77_20595</name>
</gene>
<dbReference type="InterPro" id="IPR011055">
    <property type="entry name" value="Dup_hybrid_motif"/>
</dbReference>